<evidence type="ECO:0000256" key="3">
    <source>
        <dbReference type="ARBA" id="ARBA00022723"/>
    </source>
</evidence>
<sequence>MNQMVPDRETKSRAEAALGLFAPSLYADHVKVYPRAVSGRFRTVKWGVLIACLAAYYIGPWLRWDRGPNTPDQALLLDMAGRRGYFFNIEIWPQEVYYITGLLILGAVALFLATALFGRIWCGYACPQTVWTDLFMLVERWVEGDRNARMKLDQQPLSFNKVWRKTAKHVLWVAIAAATGGAWIMYFQDAPTVTREMVTGEAGGGTYFFFGLFTGTTYLLAGWAREQVCTYMCPWPRFQAAMLDEHSLAVTYQGWRGETRGKHKAGDSWDGRGDCVDCRACVNVCPTGIDIRDGLQLECIGCGLCIDACDEVMGKVGRPLRLIDFVSDVNVARRAGGQPAIRKLVRARTVIYAALLVLVAAVMVVTLATRSQWSMNVLHDRAPLYVTLSDGSLRNGYTVKVLNKTRDVRDLHLALDGLPQAAMFYAGDGSEAAVSLPLEAAADDVDDVRVFVKVPRSVIRAASTPFHFRLLDGRGHELAHYAATFNGPN</sequence>
<evidence type="ECO:0000256" key="2">
    <source>
        <dbReference type="ARBA" id="ARBA00022485"/>
    </source>
</evidence>
<evidence type="ECO:0000313" key="9">
    <source>
        <dbReference type="EMBL" id="MFC3674835.1"/>
    </source>
</evidence>
<dbReference type="Pfam" id="PF13746">
    <property type="entry name" value="Fer4_18"/>
    <property type="match status" value="1"/>
</dbReference>
<keyword evidence="7" id="KW-0472">Membrane</keyword>
<feature type="transmembrane region" description="Helical" evidence="7">
    <location>
        <begin position="96"/>
        <end position="117"/>
    </location>
</feature>
<dbReference type="SUPFAM" id="SSF54862">
    <property type="entry name" value="4Fe-4S ferredoxins"/>
    <property type="match status" value="1"/>
</dbReference>
<dbReference type="InterPro" id="IPR051684">
    <property type="entry name" value="Electron_Trans/Redox"/>
</dbReference>
<dbReference type="InterPro" id="IPR014116">
    <property type="entry name" value="Cyt_c_oxidase_cbb3_FixG"/>
</dbReference>
<dbReference type="InterPro" id="IPR017896">
    <property type="entry name" value="4Fe4S_Fe-S-bd"/>
</dbReference>
<reference evidence="10" key="1">
    <citation type="journal article" date="2019" name="Int. J. Syst. Evol. Microbiol.">
        <title>The Global Catalogue of Microorganisms (GCM) 10K type strain sequencing project: providing services to taxonomists for standard genome sequencing and annotation.</title>
        <authorList>
            <consortium name="The Broad Institute Genomics Platform"/>
            <consortium name="The Broad Institute Genome Sequencing Center for Infectious Disease"/>
            <person name="Wu L."/>
            <person name="Ma J."/>
        </authorList>
    </citation>
    <scope>NUCLEOTIDE SEQUENCE [LARGE SCALE GENOMIC DNA]</scope>
    <source>
        <strain evidence="10">KCTC 42182</strain>
    </source>
</reference>
<organism evidence="9 10">
    <name type="scientific">Ferrovibrio xuzhouensis</name>
    <dbReference type="NCBI Taxonomy" id="1576914"/>
    <lineage>
        <taxon>Bacteria</taxon>
        <taxon>Pseudomonadati</taxon>
        <taxon>Pseudomonadota</taxon>
        <taxon>Alphaproteobacteria</taxon>
        <taxon>Rhodospirillales</taxon>
        <taxon>Rhodospirillaceae</taxon>
        <taxon>Ferrovibrio</taxon>
    </lineage>
</organism>
<protein>
    <submittedName>
        <fullName evidence="9">Cytochrome c oxidase accessory protein CcoG</fullName>
    </submittedName>
</protein>
<dbReference type="Pfam" id="PF12801">
    <property type="entry name" value="Fer4_5"/>
    <property type="match status" value="1"/>
</dbReference>
<dbReference type="InterPro" id="IPR013783">
    <property type="entry name" value="Ig-like_fold"/>
</dbReference>
<feature type="transmembrane region" description="Helical" evidence="7">
    <location>
        <begin position="350"/>
        <end position="368"/>
    </location>
</feature>
<evidence type="ECO:0000256" key="5">
    <source>
        <dbReference type="ARBA" id="ARBA00023004"/>
    </source>
</evidence>
<dbReference type="Gene3D" id="2.60.40.10">
    <property type="entry name" value="Immunoglobulins"/>
    <property type="match status" value="1"/>
</dbReference>
<dbReference type="EMBL" id="JBHRYJ010000001">
    <property type="protein sequence ID" value="MFC3674835.1"/>
    <property type="molecule type" value="Genomic_DNA"/>
</dbReference>
<dbReference type="Proteomes" id="UP001595711">
    <property type="component" value="Unassembled WGS sequence"/>
</dbReference>
<evidence type="ECO:0000256" key="7">
    <source>
        <dbReference type="SAM" id="Phobius"/>
    </source>
</evidence>
<dbReference type="PANTHER" id="PTHR30176">
    <property type="entry name" value="FERREDOXIN-TYPE PROTEIN NAPH"/>
    <property type="match status" value="1"/>
</dbReference>
<evidence type="ECO:0000313" key="10">
    <source>
        <dbReference type="Proteomes" id="UP001595711"/>
    </source>
</evidence>
<dbReference type="InterPro" id="IPR017900">
    <property type="entry name" value="4Fe4S_Fe_S_CS"/>
</dbReference>
<comment type="caution">
    <text evidence="9">The sequence shown here is derived from an EMBL/GenBank/DDBJ whole genome shotgun (WGS) entry which is preliminary data.</text>
</comment>
<keyword evidence="7" id="KW-0812">Transmembrane</keyword>
<keyword evidence="5" id="KW-0408">Iron</keyword>
<gene>
    <name evidence="9" type="primary">ccoG</name>
    <name evidence="9" type="ORF">ACFOOQ_04715</name>
</gene>
<accession>A0ABV7VBQ8</accession>
<dbReference type="InterPro" id="IPR032879">
    <property type="entry name" value="FixG_C"/>
</dbReference>
<keyword evidence="10" id="KW-1185">Reference proteome</keyword>
<feature type="domain" description="4Fe-4S ferredoxin-type" evidence="8">
    <location>
        <begin position="265"/>
        <end position="294"/>
    </location>
</feature>
<keyword evidence="3" id="KW-0479">Metal-binding</keyword>
<feature type="transmembrane region" description="Helical" evidence="7">
    <location>
        <begin position="207"/>
        <end position="224"/>
    </location>
</feature>
<dbReference type="NCBIfam" id="TIGR02745">
    <property type="entry name" value="ccoG_rdxA_fixG"/>
    <property type="match status" value="1"/>
</dbReference>
<keyword evidence="4" id="KW-0249">Electron transport</keyword>
<dbReference type="RefSeq" id="WP_379722338.1">
    <property type="nucleotide sequence ID" value="NZ_JBHRYJ010000001.1"/>
</dbReference>
<feature type="transmembrane region" description="Helical" evidence="7">
    <location>
        <begin position="170"/>
        <end position="187"/>
    </location>
</feature>
<keyword evidence="6" id="KW-0411">Iron-sulfur</keyword>
<feature type="transmembrane region" description="Helical" evidence="7">
    <location>
        <begin position="43"/>
        <end position="62"/>
    </location>
</feature>
<keyword evidence="7" id="KW-1133">Transmembrane helix</keyword>
<evidence type="ECO:0000256" key="4">
    <source>
        <dbReference type="ARBA" id="ARBA00022982"/>
    </source>
</evidence>
<keyword evidence="1" id="KW-0813">Transport</keyword>
<evidence type="ECO:0000256" key="6">
    <source>
        <dbReference type="ARBA" id="ARBA00023014"/>
    </source>
</evidence>
<dbReference type="Pfam" id="PF11614">
    <property type="entry name" value="FixG_C"/>
    <property type="match status" value="1"/>
</dbReference>
<dbReference type="PROSITE" id="PS51379">
    <property type="entry name" value="4FE4S_FER_2"/>
    <property type="match status" value="1"/>
</dbReference>
<keyword evidence="2" id="KW-0004">4Fe-4S</keyword>
<dbReference type="PROSITE" id="PS00198">
    <property type="entry name" value="4FE4S_FER_1"/>
    <property type="match status" value="1"/>
</dbReference>
<name>A0ABV7VBQ8_9PROT</name>
<evidence type="ECO:0000256" key="1">
    <source>
        <dbReference type="ARBA" id="ARBA00022448"/>
    </source>
</evidence>
<evidence type="ECO:0000259" key="8">
    <source>
        <dbReference type="PROSITE" id="PS51379"/>
    </source>
</evidence>
<proteinExistence type="predicted"/>
<dbReference type="PANTHER" id="PTHR30176:SF3">
    <property type="entry name" value="FERREDOXIN-TYPE PROTEIN NAPH"/>
    <property type="match status" value="1"/>
</dbReference>